<dbReference type="CDD" id="cd06127">
    <property type="entry name" value="DEDDh"/>
    <property type="match status" value="1"/>
</dbReference>
<gene>
    <name evidence="3" type="ORF">ACFSFW_03245</name>
</gene>
<dbReference type="InterPro" id="IPR012337">
    <property type="entry name" value="RNaseH-like_sf"/>
</dbReference>
<dbReference type="NCBIfam" id="NF005836">
    <property type="entry name" value="PRK07740.1"/>
    <property type="match status" value="1"/>
</dbReference>
<evidence type="ECO:0000313" key="3">
    <source>
        <dbReference type="EMBL" id="MFD1777669.1"/>
    </source>
</evidence>
<keyword evidence="1 3" id="KW-0269">Exonuclease</keyword>
<dbReference type="EMBL" id="JBHUEK010000007">
    <property type="protein sequence ID" value="MFD1777669.1"/>
    <property type="molecule type" value="Genomic_DNA"/>
</dbReference>
<dbReference type="Gene3D" id="3.30.420.10">
    <property type="entry name" value="Ribonuclease H-like superfamily/Ribonuclease H"/>
    <property type="match status" value="1"/>
</dbReference>
<keyword evidence="4" id="KW-1185">Reference proteome</keyword>
<feature type="domain" description="Exonuclease" evidence="2">
    <location>
        <begin position="57"/>
        <end position="226"/>
    </location>
</feature>
<evidence type="ECO:0000259" key="2">
    <source>
        <dbReference type="SMART" id="SM00479"/>
    </source>
</evidence>
<accession>A0ABW4MKQ3</accession>
<dbReference type="InterPro" id="IPR013520">
    <property type="entry name" value="Ribonucl_H"/>
</dbReference>
<dbReference type="Proteomes" id="UP001597227">
    <property type="component" value="Unassembled WGS sequence"/>
</dbReference>
<name>A0ABW4MKQ3_9BACI</name>
<proteinExistence type="predicted"/>
<dbReference type="PANTHER" id="PTHR30231:SF41">
    <property type="entry name" value="DNA POLYMERASE III SUBUNIT EPSILON"/>
    <property type="match status" value="1"/>
</dbReference>
<comment type="caution">
    <text evidence="3">The sequence shown here is derived from an EMBL/GenBank/DDBJ whole genome shotgun (WGS) entry which is preliminary data.</text>
</comment>
<reference evidence="4" key="1">
    <citation type="journal article" date="2019" name="Int. J. Syst. Evol. Microbiol.">
        <title>The Global Catalogue of Microorganisms (GCM) 10K type strain sequencing project: providing services to taxonomists for standard genome sequencing and annotation.</title>
        <authorList>
            <consortium name="The Broad Institute Genomics Platform"/>
            <consortium name="The Broad Institute Genome Sequencing Center for Infectious Disease"/>
            <person name="Wu L."/>
            <person name="Ma J."/>
        </authorList>
    </citation>
    <scope>NUCLEOTIDE SEQUENCE [LARGE SCALE GENOMIC DNA]</scope>
    <source>
        <strain evidence="4">CCUG 15531</strain>
    </source>
</reference>
<dbReference type="GO" id="GO:0004527">
    <property type="term" value="F:exonuclease activity"/>
    <property type="evidence" value="ECO:0007669"/>
    <property type="project" value="UniProtKB-KW"/>
</dbReference>
<dbReference type="InterPro" id="IPR006054">
    <property type="entry name" value="DnaQ"/>
</dbReference>
<dbReference type="SMART" id="SM00479">
    <property type="entry name" value="EXOIII"/>
    <property type="match status" value="1"/>
</dbReference>
<evidence type="ECO:0000256" key="1">
    <source>
        <dbReference type="ARBA" id="ARBA00022839"/>
    </source>
</evidence>
<evidence type="ECO:0000313" key="4">
    <source>
        <dbReference type="Proteomes" id="UP001597227"/>
    </source>
</evidence>
<keyword evidence="1 3" id="KW-0540">Nuclease</keyword>
<dbReference type="Pfam" id="PF00929">
    <property type="entry name" value="RNase_T"/>
    <property type="match status" value="1"/>
</dbReference>
<dbReference type="InterPro" id="IPR036397">
    <property type="entry name" value="RNaseH_sf"/>
</dbReference>
<dbReference type="NCBIfam" id="TIGR00573">
    <property type="entry name" value="dnaq"/>
    <property type="match status" value="1"/>
</dbReference>
<organism evidence="3 4">
    <name type="scientific">Fredinandcohnia salidurans</name>
    <dbReference type="NCBI Taxonomy" id="2595041"/>
    <lineage>
        <taxon>Bacteria</taxon>
        <taxon>Bacillati</taxon>
        <taxon>Bacillota</taxon>
        <taxon>Bacilli</taxon>
        <taxon>Bacillales</taxon>
        <taxon>Bacillaceae</taxon>
        <taxon>Fredinandcohnia</taxon>
    </lineage>
</organism>
<protein>
    <submittedName>
        <fullName evidence="3">Exonuclease domain-containing protein</fullName>
    </submittedName>
</protein>
<dbReference type="SUPFAM" id="SSF53098">
    <property type="entry name" value="Ribonuclease H-like"/>
    <property type="match status" value="1"/>
</dbReference>
<dbReference type="PANTHER" id="PTHR30231">
    <property type="entry name" value="DNA POLYMERASE III SUBUNIT EPSILON"/>
    <property type="match status" value="1"/>
</dbReference>
<sequence length="242" mass="27636">MAFEPFVQFVRGLHGKINTSGMGGNQGLSFQQVAFLRQIHRDLQQEDKLTVPLDELSVVVFDIETTGFYPDQGDEIISLGAIKVEGGAIRENEQFYSLVSTKNEVPQKIQVLTGITSETLKNAPPLSEVLIQFFEFAKGNPLVAHHANHEKTFMHTASWKQFRTPFKHRIIDTSFLYRLVEPDLRLTRLEDLCEYHQIAVTNRHHALGDAVLTAKLWSLYLQKIQELGCRTLRDVYDRLAKL</sequence>
<dbReference type="RefSeq" id="WP_388035181.1">
    <property type="nucleotide sequence ID" value="NZ_JBHUEK010000007.1"/>
</dbReference>
<keyword evidence="1 3" id="KW-0378">Hydrolase</keyword>